<organism evidence="1 2">
    <name type="scientific">Drosophila navojoa</name>
    <name type="common">Fruit fly</name>
    <dbReference type="NCBI Taxonomy" id="7232"/>
    <lineage>
        <taxon>Eukaryota</taxon>
        <taxon>Metazoa</taxon>
        <taxon>Ecdysozoa</taxon>
        <taxon>Arthropoda</taxon>
        <taxon>Hexapoda</taxon>
        <taxon>Insecta</taxon>
        <taxon>Pterygota</taxon>
        <taxon>Neoptera</taxon>
        <taxon>Endopterygota</taxon>
        <taxon>Diptera</taxon>
        <taxon>Brachycera</taxon>
        <taxon>Muscomorpha</taxon>
        <taxon>Ephydroidea</taxon>
        <taxon>Drosophilidae</taxon>
        <taxon>Drosophila</taxon>
    </lineage>
</organism>
<name>A0A484C0Q0_DRONA</name>
<dbReference type="EMBL" id="LSRL02000001">
    <property type="protein sequence ID" value="TDG53312.1"/>
    <property type="molecule type" value="Genomic_DNA"/>
</dbReference>
<comment type="caution">
    <text evidence="1">The sequence shown here is derived from an EMBL/GenBank/DDBJ whole genome shotgun (WGS) entry which is preliminary data.</text>
</comment>
<dbReference type="Proteomes" id="UP000295192">
    <property type="component" value="Unassembled WGS sequence"/>
</dbReference>
<evidence type="ECO:0000313" key="2">
    <source>
        <dbReference type="Proteomes" id="UP000295192"/>
    </source>
</evidence>
<protein>
    <submittedName>
        <fullName evidence="1">Uncharacterized protein</fullName>
    </submittedName>
</protein>
<evidence type="ECO:0000313" key="1">
    <source>
        <dbReference type="EMBL" id="TDG53312.1"/>
    </source>
</evidence>
<sequence>MTTAAGVRRTVYGKRRSQNLVHALPRLVVVGQTNSATDESSRALLATGWLSLGWLNSCLPACLPFAVCCRALSSGAHARFLPSLEV</sequence>
<accession>A0A484C0Q0</accession>
<proteinExistence type="predicted"/>
<reference evidence="1 2" key="1">
    <citation type="journal article" date="2019" name="J. Hered.">
        <title>An Improved Genome Assembly for Drosophila navojoa, the Basal Species in the mojavensis Cluster.</title>
        <authorList>
            <person name="Vanderlinde T."/>
            <person name="Dupim E.G."/>
            <person name="Nazario-Yepiz N.O."/>
            <person name="Carvalho A.B."/>
        </authorList>
    </citation>
    <scope>NUCLEOTIDE SEQUENCE [LARGE SCALE GENOMIC DNA]</scope>
    <source>
        <strain evidence="1">Navoj_Jal97</strain>
        <tissue evidence="1">Whole organism</tissue>
    </source>
</reference>
<dbReference type="AlphaFoldDB" id="A0A484C0Q0"/>
<keyword evidence="2" id="KW-1185">Reference proteome</keyword>
<gene>
    <name evidence="1" type="ORF">AWZ03_000127</name>
</gene>